<reference evidence="3" key="1">
    <citation type="journal article" date="2021" name="Sci. Adv.">
        <title>The American lobster genome reveals insights on longevity, neural, and immune adaptations.</title>
        <authorList>
            <person name="Polinski J.M."/>
            <person name="Zimin A.V."/>
            <person name="Clark K.F."/>
            <person name="Kohn A.B."/>
            <person name="Sadowski N."/>
            <person name="Timp W."/>
            <person name="Ptitsyn A."/>
            <person name="Khanna P."/>
            <person name="Romanova D.Y."/>
            <person name="Williams P."/>
            <person name="Greenwood S.J."/>
            <person name="Moroz L.L."/>
            <person name="Walt D.R."/>
            <person name="Bodnar A.G."/>
        </authorList>
    </citation>
    <scope>NUCLEOTIDE SEQUENCE</scope>
    <source>
        <strain evidence="3">GMGI-L3</strain>
    </source>
</reference>
<dbReference type="Proteomes" id="UP000747542">
    <property type="component" value="Unassembled WGS sequence"/>
</dbReference>
<feature type="transmembrane region" description="Helical" evidence="2">
    <location>
        <begin position="408"/>
        <end position="438"/>
    </location>
</feature>
<evidence type="ECO:0000256" key="1">
    <source>
        <dbReference type="SAM" id="MobiDB-lite"/>
    </source>
</evidence>
<proteinExistence type="predicted"/>
<name>A0A8J5TIP4_HOMAM</name>
<evidence type="ECO:0000313" key="4">
    <source>
        <dbReference type="Proteomes" id="UP000747542"/>
    </source>
</evidence>
<keyword evidence="2" id="KW-0472">Membrane</keyword>
<accession>A0A8J5TIP4</accession>
<keyword evidence="2" id="KW-0812">Transmembrane</keyword>
<organism evidence="3 4">
    <name type="scientific">Homarus americanus</name>
    <name type="common">American lobster</name>
    <dbReference type="NCBI Taxonomy" id="6706"/>
    <lineage>
        <taxon>Eukaryota</taxon>
        <taxon>Metazoa</taxon>
        <taxon>Ecdysozoa</taxon>
        <taxon>Arthropoda</taxon>
        <taxon>Crustacea</taxon>
        <taxon>Multicrustacea</taxon>
        <taxon>Malacostraca</taxon>
        <taxon>Eumalacostraca</taxon>
        <taxon>Eucarida</taxon>
        <taxon>Decapoda</taxon>
        <taxon>Pleocyemata</taxon>
        <taxon>Astacidea</taxon>
        <taxon>Nephropoidea</taxon>
        <taxon>Nephropidae</taxon>
        <taxon>Homarus</taxon>
    </lineage>
</organism>
<protein>
    <submittedName>
        <fullName evidence="3">Uncharacterized protein</fullName>
    </submittedName>
</protein>
<gene>
    <name evidence="3" type="ORF">Hamer_G007029</name>
</gene>
<dbReference type="EMBL" id="JAHLQT010010484">
    <property type="protein sequence ID" value="KAG7172787.1"/>
    <property type="molecule type" value="Genomic_DNA"/>
</dbReference>
<evidence type="ECO:0000256" key="2">
    <source>
        <dbReference type="SAM" id="Phobius"/>
    </source>
</evidence>
<comment type="caution">
    <text evidence="3">The sequence shown here is derived from an EMBL/GenBank/DDBJ whole genome shotgun (WGS) entry which is preliminary data.</text>
</comment>
<feature type="compositionally biased region" description="Polar residues" evidence="1">
    <location>
        <begin position="233"/>
        <end position="264"/>
    </location>
</feature>
<dbReference type="AlphaFoldDB" id="A0A8J5TIP4"/>
<feature type="region of interest" description="Disordered" evidence="1">
    <location>
        <begin position="214"/>
        <end position="264"/>
    </location>
</feature>
<evidence type="ECO:0000313" key="3">
    <source>
        <dbReference type="EMBL" id="KAG7172787.1"/>
    </source>
</evidence>
<feature type="non-terminal residue" evidence="3">
    <location>
        <position position="1"/>
    </location>
</feature>
<sequence length="439" mass="48300">MVKVMEEGPVDVGELLEVSGNVMREHLDPLLEVCVEALDDALGAVYNSLEEAIEAVDDLVQNIVEEVTGAYDTMEEDVTEVVEGVMETLINTLGPPLLRLQAAFNALSYNDDQVLVRTARWDELRARGSELLHHARNITTISFVMPHATALRLRVTPLLTDSCHHLLVLLIHARIPTAVTIHMEDLSTHPREVLTFFSGTDVVTIDSDLKSSPKTLTPCSRVHPKHSPRVPEFTQNTHPVFQSSPKTLTPCSRGSTSNTHPVCQSSPKTLTPCARVHPKHSPRVPEFTQNTHPVCQSSPALNCNWICVKVSAAGVLTLLVHPQMTYNWKHIRRPLLEVGELQLRLWQGRASITSDVGLSLECEHQQGLCRLAVSGDHFAATAGLLGVFDFDNYTDFMTSGWDVAARPMLLLLVVLVVLVVVVVVLVVLVVVVVVVVVLL</sequence>
<keyword evidence="4" id="KW-1185">Reference proteome</keyword>
<keyword evidence="2" id="KW-1133">Transmembrane helix</keyword>